<dbReference type="InterPro" id="IPR029044">
    <property type="entry name" value="Nucleotide-diphossugar_trans"/>
</dbReference>
<keyword evidence="4 7" id="KW-0808">Transferase</keyword>
<feature type="domain" description="Galactosyltransferase C-terminal" evidence="6">
    <location>
        <begin position="158"/>
        <end position="210"/>
    </location>
</feature>
<dbReference type="InterPro" id="IPR027791">
    <property type="entry name" value="Galactosyl_T_C"/>
</dbReference>
<evidence type="ECO:0000259" key="6">
    <source>
        <dbReference type="Pfam" id="PF02709"/>
    </source>
</evidence>
<evidence type="ECO:0000259" key="5">
    <source>
        <dbReference type="Pfam" id="PF00535"/>
    </source>
</evidence>
<keyword evidence="3" id="KW-0328">Glycosyltransferase</keyword>
<evidence type="ECO:0000256" key="2">
    <source>
        <dbReference type="ARBA" id="ARBA00006739"/>
    </source>
</evidence>
<dbReference type="AlphaFoldDB" id="A0A2W4VPS5"/>
<reference evidence="8" key="1">
    <citation type="submission" date="2018-04" db="EMBL/GenBank/DDBJ databases">
        <authorList>
            <person name="Cornet L."/>
        </authorList>
    </citation>
    <scope>NUCLEOTIDE SEQUENCE [LARGE SCALE GENOMIC DNA]</scope>
</reference>
<evidence type="ECO:0000313" key="7">
    <source>
        <dbReference type="EMBL" id="PZO11625.1"/>
    </source>
</evidence>
<sequence length="278" mass="31379">MYFVSTLSVLTLTRNRSDHLQNLLKGLALSSRLPDECIVVHMNEPAQGLGNWPFPCHHSTYENAEIPLPLTGARNAAAERATGDLLLFLDVDCIPAKEMVAEYEKAWAQRPNAIAMGNVHYLPKKITTDWTEDSIKAQSDPHPNRDITGLAPLTKEENYGLFWSLSFALSHSLFNQLGGFSDGYPGYGAEDTDFSWKARAKGIDLYWVPEALAFHQFHASVVPPWQHFESIVYNAKVFYERWGEWPMGGWLKVFADEGYISWSLESDRLDIICLPTQA</sequence>
<reference evidence="7 8" key="2">
    <citation type="submission" date="2018-06" db="EMBL/GenBank/DDBJ databases">
        <title>Metagenomic assembly of (sub)arctic Cyanobacteria and their associated microbiome from non-axenic cultures.</title>
        <authorList>
            <person name="Baurain D."/>
        </authorList>
    </citation>
    <scope>NUCLEOTIDE SEQUENCE [LARGE SCALE GENOMIC DNA]</scope>
    <source>
        <strain evidence="7">ULC129bin1</strain>
    </source>
</reference>
<organism evidence="7 8">
    <name type="scientific">Leptolyngbya foveolarum</name>
    <dbReference type="NCBI Taxonomy" id="47253"/>
    <lineage>
        <taxon>Bacteria</taxon>
        <taxon>Bacillati</taxon>
        <taxon>Cyanobacteriota</taxon>
        <taxon>Cyanophyceae</taxon>
        <taxon>Leptolyngbyales</taxon>
        <taxon>Leptolyngbyaceae</taxon>
        <taxon>Leptolyngbya group</taxon>
        <taxon>Leptolyngbya</taxon>
    </lineage>
</organism>
<dbReference type="Pfam" id="PF02709">
    <property type="entry name" value="Glyco_transf_7C"/>
    <property type="match status" value="1"/>
</dbReference>
<proteinExistence type="inferred from homology"/>
<dbReference type="GO" id="GO:0016757">
    <property type="term" value="F:glycosyltransferase activity"/>
    <property type="evidence" value="ECO:0007669"/>
    <property type="project" value="UniProtKB-KW"/>
</dbReference>
<gene>
    <name evidence="7" type="ORF">DCF25_19015</name>
</gene>
<dbReference type="EMBL" id="QBMC01000175">
    <property type="protein sequence ID" value="PZO11625.1"/>
    <property type="molecule type" value="Genomic_DNA"/>
</dbReference>
<dbReference type="Pfam" id="PF00535">
    <property type="entry name" value="Glycos_transf_2"/>
    <property type="match status" value="1"/>
</dbReference>
<evidence type="ECO:0000256" key="3">
    <source>
        <dbReference type="ARBA" id="ARBA00022676"/>
    </source>
</evidence>
<dbReference type="PANTHER" id="PTHR43179">
    <property type="entry name" value="RHAMNOSYLTRANSFERASE WBBL"/>
    <property type="match status" value="1"/>
</dbReference>
<dbReference type="Proteomes" id="UP000249354">
    <property type="component" value="Unassembled WGS sequence"/>
</dbReference>
<dbReference type="PANTHER" id="PTHR43179:SF12">
    <property type="entry name" value="GALACTOFURANOSYLTRANSFERASE GLFT2"/>
    <property type="match status" value="1"/>
</dbReference>
<comment type="similarity">
    <text evidence="2">Belongs to the glycosyltransferase 2 family.</text>
</comment>
<comment type="pathway">
    <text evidence="1">Cell wall biogenesis; cell wall polysaccharide biosynthesis.</text>
</comment>
<evidence type="ECO:0000256" key="4">
    <source>
        <dbReference type="ARBA" id="ARBA00022679"/>
    </source>
</evidence>
<dbReference type="InterPro" id="IPR001173">
    <property type="entry name" value="Glyco_trans_2-like"/>
</dbReference>
<feature type="domain" description="Glycosyltransferase 2-like" evidence="5">
    <location>
        <begin position="8"/>
        <end position="142"/>
    </location>
</feature>
<protein>
    <submittedName>
        <fullName evidence="7">Glycosyltransferase family 2 protein</fullName>
    </submittedName>
</protein>
<accession>A0A2W4VPS5</accession>
<dbReference type="Gene3D" id="3.90.550.10">
    <property type="entry name" value="Spore Coat Polysaccharide Biosynthesis Protein SpsA, Chain A"/>
    <property type="match status" value="1"/>
</dbReference>
<dbReference type="SUPFAM" id="SSF53448">
    <property type="entry name" value="Nucleotide-diphospho-sugar transferases"/>
    <property type="match status" value="1"/>
</dbReference>
<evidence type="ECO:0000256" key="1">
    <source>
        <dbReference type="ARBA" id="ARBA00004776"/>
    </source>
</evidence>
<name>A0A2W4VPS5_9CYAN</name>
<evidence type="ECO:0000313" key="8">
    <source>
        <dbReference type="Proteomes" id="UP000249354"/>
    </source>
</evidence>
<comment type="caution">
    <text evidence="7">The sequence shown here is derived from an EMBL/GenBank/DDBJ whole genome shotgun (WGS) entry which is preliminary data.</text>
</comment>